<dbReference type="EMBL" id="CYUE01000003">
    <property type="protein sequence ID" value="CUK24875.1"/>
    <property type="molecule type" value="Genomic_DNA"/>
</dbReference>
<dbReference type="STRING" id="1715691.TA5113_00129"/>
<name>A0A0P1IMP1_9RHOB</name>
<dbReference type="OrthoDB" id="5702680at2"/>
<evidence type="ECO:0000313" key="1">
    <source>
        <dbReference type="EMBL" id="CUK24875.1"/>
    </source>
</evidence>
<reference evidence="2" key="1">
    <citation type="submission" date="2015-09" db="EMBL/GenBank/DDBJ databases">
        <authorList>
            <person name="Rodrigo-Torres Lidia"/>
            <person name="Arahal R.David."/>
        </authorList>
    </citation>
    <scope>NUCLEOTIDE SEQUENCE [LARGE SCALE GENOMIC DNA]</scope>
    <source>
        <strain evidence="2">CECT 5114</strain>
    </source>
</reference>
<gene>
    <name evidence="1" type="ORF">TA5114_00662</name>
</gene>
<keyword evidence="2" id="KW-1185">Reference proteome</keyword>
<evidence type="ECO:0000313" key="2">
    <source>
        <dbReference type="Proteomes" id="UP000051184"/>
    </source>
</evidence>
<dbReference type="AlphaFoldDB" id="A0A0P1IMP1"/>
<sequence length="107" mass="12333">MLRDDQKTDWAESHPIPDHVGPLQMLRRMFWNPERNTQLYMVALAERLVSGLVDHSKAELNRLIAERLDEHDGQLQFRLVFMTSEAAGITGTVVYESELQDLAELRA</sequence>
<organism evidence="1 2">
    <name type="scientific">Cognatishimia activa</name>
    <dbReference type="NCBI Taxonomy" id="1715691"/>
    <lineage>
        <taxon>Bacteria</taxon>
        <taxon>Pseudomonadati</taxon>
        <taxon>Pseudomonadota</taxon>
        <taxon>Alphaproteobacteria</taxon>
        <taxon>Rhodobacterales</taxon>
        <taxon>Paracoccaceae</taxon>
        <taxon>Cognatishimia</taxon>
    </lineage>
</organism>
<dbReference type="RefSeq" id="WP_131726397.1">
    <property type="nucleotide sequence ID" value="NZ_CYTO01000003.1"/>
</dbReference>
<protein>
    <submittedName>
        <fullName evidence="1">Uncharacterized protein</fullName>
    </submittedName>
</protein>
<accession>A0A0P1IMP1</accession>
<proteinExistence type="predicted"/>
<dbReference type="Proteomes" id="UP000051184">
    <property type="component" value="Unassembled WGS sequence"/>
</dbReference>